<sequence length="84" mass="9614">MRPSIDDSWLGLDTLPGITICAKLYSKGTLEGGRRRGHQKKTWVDWTSHLMDELLPAANTRSYWQRISMSSSFLSSQRSDWLKG</sequence>
<comment type="caution">
    <text evidence="1">The sequence shown here is derived from an EMBL/GenBank/DDBJ whole genome shotgun (WGS) entry which is preliminary data.</text>
</comment>
<name>A0A9D3YJ01_DREPO</name>
<dbReference type="Proteomes" id="UP000828390">
    <property type="component" value="Unassembled WGS sequence"/>
</dbReference>
<reference evidence="1" key="2">
    <citation type="submission" date="2020-11" db="EMBL/GenBank/DDBJ databases">
        <authorList>
            <person name="McCartney M.A."/>
            <person name="Auch B."/>
            <person name="Kono T."/>
            <person name="Mallez S."/>
            <person name="Becker A."/>
            <person name="Gohl D.M."/>
            <person name="Silverstein K.A.T."/>
            <person name="Koren S."/>
            <person name="Bechman K.B."/>
            <person name="Herman A."/>
            <person name="Abrahante J.E."/>
            <person name="Garbe J."/>
        </authorList>
    </citation>
    <scope>NUCLEOTIDE SEQUENCE</scope>
    <source>
        <strain evidence="1">Duluth1</strain>
        <tissue evidence="1">Whole animal</tissue>
    </source>
</reference>
<evidence type="ECO:0000313" key="1">
    <source>
        <dbReference type="EMBL" id="KAH3699740.1"/>
    </source>
</evidence>
<dbReference type="EMBL" id="JAIWYP010000015">
    <property type="protein sequence ID" value="KAH3699740.1"/>
    <property type="molecule type" value="Genomic_DNA"/>
</dbReference>
<dbReference type="AlphaFoldDB" id="A0A9D3YJ01"/>
<protein>
    <submittedName>
        <fullName evidence="1">Uncharacterized protein</fullName>
    </submittedName>
</protein>
<proteinExistence type="predicted"/>
<gene>
    <name evidence="1" type="ORF">DPMN_074702</name>
</gene>
<keyword evidence="2" id="KW-1185">Reference proteome</keyword>
<accession>A0A9D3YJ01</accession>
<reference evidence="1" key="1">
    <citation type="journal article" date="2019" name="bioRxiv">
        <title>The Genome of the Zebra Mussel, Dreissena polymorpha: A Resource for Invasive Species Research.</title>
        <authorList>
            <person name="McCartney M.A."/>
            <person name="Auch B."/>
            <person name="Kono T."/>
            <person name="Mallez S."/>
            <person name="Zhang Y."/>
            <person name="Obille A."/>
            <person name="Becker A."/>
            <person name="Abrahante J.E."/>
            <person name="Garbe J."/>
            <person name="Badalamenti J.P."/>
            <person name="Herman A."/>
            <person name="Mangelson H."/>
            <person name="Liachko I."/>
            <person name="Sullivan S."/>
            <person name="Sone E.D."/>
            <person name="Koren S."/>
            <person name="Silverstein K.A.T."/>
            <person name="Beckman K.B."/>
            <person name="Gohl D.M."/>
        </authorList>
    </citation>
    <scope>NUCLEOTIDE SEQUENCE</scope>
    <source>
        <strain evidence="1">Duluth1</strain>
        <tissue evidence="1">Whole animal</tissue>
    </source>
</reference>
<evidence type="ECO:0000313" key="2">
    <source>
        <dbReference type="Proteomes" id="UP000828390"/>
    </source>
</evidence>
<organism evidence="1 2">
    <name type="scientific">Dreissena polymorpha</name>
    <name type="common">Zebra mussel</name>
    <name type="synonym">Mytilus polymorpha</name>
    <dbReference type="NCBI Taxonomy" id="45954"/>
    <lineage>
        <taxon>Eukaryota</taxon>
        <taxon>Metazoa</taxon>
        <taxon>Spiralia</taxon>
        <taxon>Lophotrochozoa</taxon>
        <taxon>Mollusca</taxon>
        <taxon>Bivalvia</taxon>
        <taxon>Autobranchia</taxon>
        <taxon>Heteroconchia</taxon>
        <taxon>Euheterodonta</taxon>
        <taxon>Imparidentia</taxon>
        <taxon>Neoheterodontei</taxon>
        <taxon>Myida</taxon>
        <taxon>Dreissenoidea</taxon>
        <taxon>Dreissenidae</taxon>
        <taxon>Dreissena</taxon>
    </lineage>
</organism>